<dbReference type="Gene3D" id="1.10.530.10">
    <property type="match status" value="1"/>
</dbReference>
<dbReference type="InterPro" id="IPR031304">
    <property type="entry name" value="SLT_2"/>
</dbReference>
<dbReference type="Gene3D" id="1.10.8.350">
    <property type="entry name" value="Bacterial muramidase"/>
    <property type="match status" value="1"/>
</dbReference>
<proteinExistence type="predicted"/>
<dbReference type="NCBIfam" id="TIGR02283">
    <property type="entry name" value="MltB_2"/>
    <property type="match status" value="1"/>
</dbReference>
<dbReference type="InterPro" id="IPR011970">
    <property type="entry name" value="MltB_2"/>
</dbReference>
<dbReference type="InterPro" id="IPR043426">
    <property type="entry name" value="MltB-like"/>
</dbReference>
<dbReference type="Pfam" id="PF13406">
    <property type="entry name" value="SLT_2"/>
    <property type="match status" value="1"/>
</dbReference>
<dbReference type="SUPFAM" id="SSF53955">
    <property type="entry name" value="Lysozyme-like"/>
    <property type="match status" value="1"/>
</dbReference>
<name>A0A4Y6U9X1_9PROT</name>
<dbReference type="EMBL" id="CP038231">
    <property type="protein sequence ID" value="QDH14253.1"/>
    <property type="molecule type" value="Genomic_DNA"/>
</dbReference>
<protein>
    <submittedName>
        <fullName evidence="2">Lytic murein transglycosylase</fullName>
    </submittedName>
</protein>
<feature type="domain" description="Transglycosylase SLT" evidence="1">
    <location>
        <begin position="33"/>
        <end position="328"/>
    </location>
</feature>
<dbReference type="GO" id="GO:0008933">
    <property type="term" value="F:peptidoglycan lytic transglycosylase activity"/>
    <property type="evidence" value="ECO:0007669"/>
    <property type="project" value="TreeGrafter"/>
</dbReference>
<dbReference type="GO" id="GO:0009253">
    <property type="term" value="P:peptidoglycan catabolic process"/>
    <property type="evidence" value="ECO:0007669"/>
    <property type="project" value="TreeGrafter"/>
</dbReference>
<dbReference type="PANTHER" id="PTHR30163">
    <property type="entry name" value="MEMBRANE-BOUND LYTIC MUREIN TRANSGLYCOSYLASE B"/>
    <property type="match status" value="1"/>
</dbReference>
<sequence length="333" mass="35322">MGVAATITLPGAALARPRHQSHRSAAGRQSWEAYLGHVRALALANGIPASVINAALAMAATPNQAIIKRDHHQPEFTMTWAQYKARVVNPNRISQGQQAWAQYNATFNEAVNRYGASPVPILGIWGLESGFGRVQGKFNVISALATLAWEGRRAKFFTQQLLDALRMAAGGVNPATMMGSYAGAMGQPQFMPSAYLHYATSMNGQTPANIWTSVPDVLASVANYLAKSGWQAGMPWGWEVTVPPAQAALPGVGTGWRNSMARPVSAWEGMGVRPVGGLPSGVSEGTVVKVIQPDGPGGQAYAVTSNFKAIRAYNPSDYYALAVGILGDSCITR</sequence>
<evidence type="ECO:0000313" key="3">
    <source>
        <dbReference type="Proteomes" id="UP000318709"/>
    </source>
</evidence>
<evidence type="ECO:0000313" key="2">
    <source>
        <dbReference type="EMBL" id="QDH14253.1"/>
    </source>
</evidence>
<evidence type="ECO:0000259" key="1">
    <source>
        <dbReference type="Pfam" id="PF13406"/>
    </source>
</evidence>
<dbReference type="AlphaFoldDB" id="A0A4Y6U9X1"/>
<accession>A0A4Y6U9X1</accession>
<gene>
    <name evidence="2" type="ORF">E3E12_00505</name>
</gene>
<dbReference type="Proteomes" id="UP000318709">
    <property type="component" value="Chromosome"/>
</dbReference>
<dbReference type="OrthoDB" id="9808544at2"/>
<reference evidence="2 3" key="1">
    <citation type="submission" date="2019-03" db="EMBL/GenBank/DDBJ databases">
        <title>The complete genome sequence of Swingsia_sp. F3b2 LMG30590(T).</title>
        <authorList>
            <person name="Chua K.-O."/>
            <person name="Chan K.-G."/>
            <person name="See-Too W.-S."/>
        </authorList>
    </citation>
    <scope>NUCLEOTIDE SEQUENCE [LARGE SCALE GENOMIC DNA]</scope>
    <source>
        <strain evidence="2 3">F3b2</strain>
    </source>
</reference>
<dbReference type="PANTHER" id="PTHR30163:SF8">
    <property type="entry name" value="LYTIC MUREIN TRANSGLYCOSYLASE"/>
    <property type="match status" value="1"/>
</dbReference>
<keyword evidence="3" id="KW-1185">Reference proteome</keyword>
<organism evidence="2 3">
    <name type="scientific">Formicincola oecophyllae</name>
    <dbReference type="NCBI Taxonomy" id="2558361"/>
    <lineage>
        <taxon>Bacteria</taxon>
        <taxon>Pseudomonadati</taxon>
        <taxon>Pseudomonadota</taxon>
        <taxon>Alphaproteobacteria</taxon>
        <taxon>Acetobacterales</taxon>
        <taxon>Acetobacteraceae</taxon>
        <taxon>Formicincola</taxon>
    </lineage>
</organism>
<dbReference type="InterPro" id="IPR023346">
    <property type="entry name" value="Lysozyme-like_dom_sf"/>
</dbReference>
<dbReference type="KEGG" id="swf:E3E12_00505"/>